<dbReference type="SUPFAM" id="SSF48150">
    <property type="entry name" value="DNA-glycosylase"/>
    <property type="match status" value="1"/>
</dbReference>
<keyword evidence="3" id="KW-0408">Iron</keyword>
<reference evidence="6 7" key="1">
    <citation type="journal article" date="2015" name="Genome Announc.">
        <title>Expanding the biotechnology potential of lactobacilli through comparative genomics of 213 strains and associated genera.</title>
        <authorList>
            <person name="Sun Z."/>
            <person name="Harris H.M."/>
            <person name="McCann A."/>
            <person name="Guo C."/>
            <person name="Argimon S."/>
            <person name="Zhang W."/>
            <person name="Yang X."/>
            <person name="Jeffery I.B."/>
            <person name="Cooney J.C."/>
            <person name="Kagawa T.F."/>
            <person name="Liu W."/>
            <person name="Song Y."/>
            <person name="Salvetti E."/>
            <person name="Wrobel A."/>
            <person name="Rasinkangas P."/>
            <person name="Parkhill J."/>
            <person name="Rea M.C."/>
            <person name="O'Sullivan O."/>
            <person name="Ritari J."/>
            <person name="Douillard F.P."/>
            <person name="Paul Ross R."/>
            <person name="Yang R."/>
            <person name="Briner A.E."/>
            <person name="Felis G.E."/>
            <person name="de Vos W.M."/>
            <person name="Barrangou R."/>
            <person name="Klaenhammer T.R."/>
            <person name="Caufield P.W."/>
            <person name="Cui Y."/>
            <person name="Zhang H."/>
            <person name="O'Toole P.W."/>
        </authorList>
    </citation>
    <scope>NUCLEOTIDE SEQUENCE [LARGE SCALE GENOMIC DNA]</scope>
    <source>
        <strain evidence="6 7">DSM 15946</strain>
    </source>
</reference>
<dbReference type="PANTHER" id="PTHR10359">
    <property type="entry name" value="A/G-SPECIFIC ADENINE GLYCOSYLASE/ENDONUCLEASE III"/>
    <property type="match status" value="1"/>
</dbReference>
<dbReference type="PIRSF" id="PIRSF001435">
    <property type="entry name" value="Nth"/>
    <property type="match status" value="1"/>
</dbReference>
<dbReference type="InterPro" id="IPR011257">
    <property type="entry name" value="DNA_glycosylase"/>
</dbReference>
<dbReference type="Pfam" id="PF00730">
    <property type="entry name" value="HhH-GPD"/>
    <property type="match status" value="1"/>
</dbReference>
<dbReference type="Gene3D" id="1.10.340.30">
    <property type="entry name" value="Hypothetical protein, domain 2"/>
    <property type="match status" value="1"/>
</dbReference>
<evidence type="ECO:0000256" key="2">
    <source>
        <dbReference type="ARBA" id="ARBA00022723"/>
    </source>
</evidence>
<dbReference type="GO" id="GO:0003824">
    <property type="term" value="F:catalytic activity"/>
    <property type="evidence" value="ECO:0007669"/>
    <property type="project" value="InterPro"/>
</dbReference>
<dbReference type="GO" id="GO:0051539">
    <property type="term" value="F:4 iron, 4 sulfur cluster binding"/>
    <property type="evidence" value="ECO:0007669"/>
    <property type="project" value="UniProtKB-KW"/>
</dbReference>
<proteinExistence type="predicted"/>
<protein>
    <recommendedName>
        <fullName evidence="5">HhH-GPD domain-containing protein</fullName>
    </recommendedName>
</protein>
<keyword evidence="2" id="KW-0479">Metal-binding</keyword>
<accession>A0A0R1UGS8</accession>
<evidence type="ECO:0000256" key="3">
    <source>
        <dbReference type="ARBA" id="ARBA00023004"/>
    </source>
</evidence>
<feature type="domain" description="HhH-GPD" evidence="5">
    <location>
        <begin position="39"/>
        <end position="192"/>
    </location>
</feature>
<evidence type="ECO:0000259" key="5">
    <source>
        <dbReference type="SMART" id="SM00478"/>
    </source>
</evidence>
<dbReference type="AlphaFoldDB" id="A0A0R1UGS8"/>
<dbReference type="PANTHER" id="PTHR10359:SF19">
    <property type="entry name" value="DNA REPAIR GLYCOSYLASE MJ1434-RELATED"/>
    <property type="match status" value="1"/>
</dbReference>
<dbReference type="CDD" id="cd00056">
    <property type="entry name" value="ENDO3c"/>
    <property type="match status" value="1"/>
</dbReference>
<keyword evidence="4" id="KW-0411">Iron-sulfur</keyword>
<dbReference type="Proteomes" id="UP000050816">
    <property type="component" value="Unassembled WGS sequence"/>
</dbReference>
<comment type="caution">
    <text evidence="6">The sequence shown here is derived from an EMBL/GenBank/DDBJ whole genome shotgun (WGS) entry which is preliminary data.</text>
</comment>
<evidence type="ECO:0000256" key="1">
    <source>
        <dbReference type="ARBA" id="ARBA00022485"/>
    </source>
</evidence>
<dbReference type="GO" id="GO:0046872">
    <property type="term" value="F:metal ion binding"/>
    <property type="evidence" value="ECO:0007669"/>
    <property type="project" value="UniProtKB-KW"/>
</dbReference>
<evidence type="ECO:0000313" key="7">
    <source>
        <dbReference type="Proteomes" id="UP000050816"/>
    </source>
</evidence>
<name>A0A0R1UGS8_9LACO</name>
<evidence type="ECO:0000313" key="6">
    <source>
        <dbReference type="EMBL" id="KRL90538.1"/>
    </source>
</evidence>
<sequence>MEITRNDFKQLYQTLRAELGPQGWWPADNDVEMLCGMILVQNTNWQNVDQSLANLRQATNFDLATLLGLPEAELQALIRPSGFYRNKARAIRNVLTMYHDEYPALRTWATSALRKHLLAIKGVGFETADVMLVYLFDRAVMVADNYARRVVAARWGLTMTYQSLWAAAMADFPLTAAEAKEFHALLDEAGKRLPRR</sequence>
<dbReference type="SMART" id="SM00478">
    <property type="entry name" value="ENDO3c"/>
    <property type="match status" value="1"/>
</dbReference>
<organism evidence="6 7">
    <name type="scientific">Limosilactobacillus ingluviei DSM 15946</name>
    <dbReference type="NCBI Taxonomy" id="1423760"/>
    <lineage>
        <taxon>Bacteria</taxon>
        <taxon>Bacillati</taxon>
        <taxon>Bacillota</taxon>
        <taxon>Bacilli</taxon>
        <taxon>Lactobacillales</taxon>
        <taxon>Lactobacillaceae</taxon>
        <taxon>Limosilactobacillus</taxon>
    </lineage>
</organism>
<dbReference type="PATRIC" id="fig|1423760.3.peg.1412"/>
<keyword evidence="1" id="KW-0004">4Fe-4S</keyword>
<gene>
    <name evidence="6" type="ORF">FC43_GL001343</name>
</gene>
<dbReference type="RefSeq" id="WP_056954496.1">
    <property type="nucleotide sequence ID" value="NZ_AZFK01000029.1"/>
</dbReference>
<dbReference type="InterPro" id="IPR003265">
    <property type="entry name" value="HhH-GPD_domain"/>
</dbReference>
<dbReference type="GO" id="GO:0006284">
    <property type="term" value="P:base-excision repair"/>
    <property type="evidence" value="ECO:0007669"/>
    <property type="project" value="InterPro"/>
</dbReference>
<evidence type="ECO:0000256" key="4">
    <source>
        <dbReference type="ARBA" id="ARBA00023014"/>
    </source>
</evidence>
<dbReference type="EMBL" id="AZFK01000029">
    <property type="protein sequence ID" value="KRL90538.1"/>
    <property type="molecule type" value="Genomic_DNA"/>
</dbReference>